<proteinExistence type="inferred from homology"/>
<dbReference type="Gene3D" id="3.40.50.300">
    <property type="entry name" value="P-loop containing nucleotide triphosphate hydrolases"/>
    <property type="match status" value="1"/>
</dbReference>
<feature type="region of interest" description="Disordered" evidence="15">
    <location>
        <begin position="1056"/>
        <end position="1083"/>
    </location>
</feature>
<accession>A0A0F4YTM8</accession>
<keyword evidence="7 14" id="KW-0067">ATP-binding</keyword>
<dbReference type="InterPro" id="IPR000194">
    <property type="entry name" value="ATPase_F1/V1/A1_a/bsu_nucl-bd"/>
</dbReference>
<dbReference type="Pfam" id="PF02874">
    <property type="entry name" value="ATP-synt_ab_N"/>
    <property type="match status" value="1"/>
</dbReference>
<dbReference type="InterPro" id="IPR020003">
    <property type="entry name" value="ATPase_a/bsu_AS"/>
</dbReference>
<comment type="subunit">
    <text evidence="14">F-type ATPases have 2 components, CF(1) - the catalytic core - and CF(0) - the membrane proton channel. CF(1) and CF(0) have multiple subunits.</text>
</comment>
<dbReference type="SUPFAM" id="SSF52540">
    <property type="entry name" value="P-loop containing nucleoside triphosphate hydrolases"/>
    <property type="match status" value="1"/>
</dbReference>
<keyword evidence="8" id="KW-1278">Translocase</keyword>
<dbReference type="Gene3D" id="2.40.10.170">
    <property type="match status" value="1"/>
</dbReference>
<dbReference type="CDD" id="cd18110">
    <property type="entry name" value="ATP-synt_F1_beta_C"/>
    <property type="match status" value="1"/>
</dbReference>
<keyword evidence="11 14" id="KW-0139">CF(1)</keyword>
<comment type="catalytic activity">
    <reaction evidence="13 14">
        <text>ATP + H2O + 4 H(+)(in) = ADP + phosphate + 5 H(+)(out)</text>
        <dbReference type="Rhea" id="RHEA:57720"/>
        <dbReference type="ChEBI" id="CHEBI:15377"/>
        <dbReference type="ChEBI" id="CHEBI:15378"/>
        <dbReference type="ChEBI" id="CHEBI:30616"/>
        <dbReference type="ChEBI" id="CHEBI:43474"/>
        <dbReference type="ChEBI" id="CHEBI:456216"/>
        <dbReference type="EC" id="7.1.2.2"/>
    </reaction>
</comment>
<evidence type="ECO:0000313" key="17">
    <source>
        <dbReference type="EMBL" id="KKA21181.1"/>
    </source>
</evidence>
<dbReference type="Pfam" id="PF00006">
    <property type="entry name" value="ATP-synt_ab"/>
    <property type="match status" value="1"/>
</dbReference>
<dbReference type="GO" id="GO:0016787">
    <property type="term" value="F:hydrolase activity"/>
    <property type="evidence" value="ECO:0007669"/>
    <property type="project" value="UniProtKB-KW"/>
</dbReference>
<dbReference type="CDD" id="cd18115">
    <property type="entry name" value="ATP-synt_F1_beta_N"/>
    <property type="match status" value="1"/>
</dbReference>
<evidence type="ECO:0000256" key="15">
    <source>
        <dbReference type="SAM" id="MobiDB-lite"/>
    </source>
</evidence>
<dbReference type="RefSeq" id="XP_013327793.1">
    <property type="nucleotide sequence ID" value="XM_013472339.1"/>
</dbReference>
<evidence type="ECO:0000256" key="14">
    <source>
        <dbReference type="RuleBase" id="RU003553"/>
    </source>
</evidence>
<dbReference type="CDD" id="cd01133">
    <property type="entry name" value="F1-ATPase_beta_CD"/>
    <property type="match status" value="1"/>
</dbReference>
<evidence type="ECO:0000256" key="6">
    <source>
        <dbReference type="ARBA" id="ARBA00022781"/>
    </source>
</evidence>
<feature type="domain" description="AAA+ ATPase" evidence="16">
    <location>
        <begin position="383"/>
        <end position="566"/>
    </location>
</feature>
<dbReference type="OrthoDB" id="14523at2759"/>
<keyword evidence="9" id="KW-0406">Ion transport</keyword>
<protein>
    <recommendedName>
        <fullName evidence="14">ATP synthase subunit beta</fullName>
        <ecNumber evidence="14">7.1.2.2</ecNumber>
    </recommendedName>
</protein>
<evidence type="ECO:0000256" key="4">
    <source>
        <dbReference type="ARBA" id="ARBA00022448"/>
    </source>
</evidence>
<dbReference type="EC" id="7.1.2.2" evidence="14"/>
<feature type="region of interest" description="Disordered" evidence="15">
    <location>
        <begin position="1121"/>
        <end position="1147"/>
    </location>
</feature>
<comment type="function">
    <text evidence="14">Produces ATP from ADP in the presence of a proton gradient across the membrane.</text>
</comment>
<evidence type="ECO:0000256" key="2">
    <source>
        <dbReference type="ARBA" id="ARBA00008936"/>
    </source>
</evidence>
<dbReference type="InterPro" id="IPR004100">
    <property type="entry name" value="ATPase_F1/V1/A1_a/bsu_N"/>
</dbReference>
<dbReference type="PROSITE" id="PS00152">
    <property type="entry name" value="ATPASE_ALPHA_BETA"/>
    <property type="match status" value="1"/>
</dbReference>
<dbReference type="FunFam" id="2.40.10.170:FF:000004">
    <property type="entry name" value="ATP synthase subunit beta"/>
    <property type="match status" value="1"/>
</dbReference>
<evidence type="ECO:0000256" key="1">
    <source>
        <dbReference type="ARBA" id="ARBA00004370"/>
    </source>
</evidence>
<evidence type="ECO:0000313" key="18">
    <source>
        <dbReference type="Proteomes" id="UP000053958"/>
    </source>
</evidence>
<dbReference type="GeneID" id="25317129"/>
<dbReference type="InterPro" id="IPR027417">
    <property type="entry name" value="P-loop_NTPase"/>
</dbReference>
<comment type="similarity">
    <text evidence="2">Belongs to the ATPase alpha/beta chains family.</text>
</comment>
<dbReference type="InterPro" id="IPR005722">
    <property type="entry name" value="ATP_synth_F1_bsu"/>
</dbReference>
<dbReference type="InterPro" id="IPR055190">
    <property type="entry name" value="ATP-synt_VA_C"/>
</dbReference>
<gene>
    <name evidence="17" type="ORF">T310_4782</name>
</gene>
<dbReference type="EMBL" id="LASV01000196">
    <property type="protein sequence ID" value="KKA21181.1"/>
    <property type="molecule type" value="Genomic_DNA"/>
</dbReference>
<dbReference type="Gene3D" id="1.10.1140.10">
    <property type="entry name" value="Bovine Mitochondrial F1-atpase, Atp Synthase Beta Chain, Chain D, domain 3"/>
    <property type="match status" value="1"/>
</dbReference>
<dbReference type="InterPro" id="IPR024034">
    <property type="entry name" value="ATPase_F1/V1_b/a_C"/>
</dbReference>
<evidence type="ECO:0000256" key="9">
    <source>
        <dbReference type="ARBA" id="ARBA00023065"/>
    </source>
</evidence>
<dbReference type="GO" id="GO:0042776">
    <property type="term" value="P:proton motive force-driven mitochondrial ATP synthesis"/>
    <property type="evidence" value="ECO:0007669"/>
    <property type="project" value="TreeGrafter"/>
</dbReference>
<keyword evidence="10" id="KW-0472">Membrane</keyword>
<dbReference type="SMART" id="SM00382">
    <property type="entry name" value="AAA"/>
    <property type="match status" value="1"/>
</dbReference>
<keyword evidence="18" id="KW-1185">Reference proteome</keyword>
<dbReference type="Pfam" id="PF22919">
    <property type="entry name" value="ATP-synt_VA_C"/>
    <property type="match status" value="1"/>
</dbReference>
<comment type="caution">
    <text evidence="17">The sequence shown here is derived from an EMBL/GenBank/DDBJ whole genome shotgun (WGS) entry which is preliminary data.</text>
</comment>
<dbReference type="GO" id="GO:0046933">
    <property type="term" value="F:proton-transporting ATP synthase activity, rotational mechanism"/>
    <property type="evidence" value="ECO:0007669"/>
    <property type="project" value="InterPro"/>
</dbReference>
<dbReference type="FunFam" id="1.10.1140.10:FF:000001">
    <property type="entry name" value="ATP synthase subunit beta"/>
    <property type="match status" value="1"/>
</dbReference>
<evidence type="ECO:0000259" key="16">
    <source>
        <dbReference type="SMART" id="SM00382"/>
    </source>
</evidence>
<evidence type="ECO:0000256" key="7">
    <source>
        <dbReference type="ARBA" id="ARBA00022840"/>
    </source>
</evidence>
<dbReference type="FunFam" id="3.40.50.300:FF:000026">
    <property type="entry name" value="ATP synthase subunit beta"/>
    <property type="match status" value="1"/>
</dbReference>
<evidence type="ECO:0000256" key="5">
    <source>
        <dbReference type="ARBA" id="ARBA00022741"/>
    </source>
</evidence>
<dbReference type="HAMAP" id="MF_01347">
    <property type="entry name" value="ATP_synth_beta_bact"/>
    <property type="match status" value="1"/>
</dbReference>
<dbReference type="SUPFAM" id="SSF50615">
    <property type="entry name" value="N-terminal domain of alpha and beta subunits of F1 ATP synthase"/>
    <property type="match status" value="1"/>
</dbReference>
<evidence type="ECO:0000256" key="8">
    <source>
        <dbReference type="ARBA" id="ARBA00022967"/>
    </source>
</evidence>
<dbReference type="GO" id="GO:0005524">
    <property type="term" value="F:ATP binding"/>
    <property type="evidence" value="ECO:0007669"/>
    <property type="project" value="UniProtKB-KW"/>
</dbReference>
<sequence length="1300" mass="142040">MLLTRHVKIIFAQIGAQIGRVSLTGTLHFPPCGTLKSQSYSTPRARNIGVVCIENMSYGVGILGRADIASVFPPVSTGGLSAQHRQTVVPTVALASLGLVAVPARRITGGSAKPSQNGKAACKVSEGTLSQPQPLLPRPFPFLSSLPASCLLPSLTPPSHPLALKHRQHVQEVSKTLNASPFPCFWPPLPSTDYCFCSSGLARTLGRAAFARPTPVARRAFEPLRSNALSALSARYASTEAGRVGKIHQVIGAVVDVKFDTEQLPPILNALETDNNGQKLVLEVAQHLGENVVRTIAMDGTEGLTRGQPATDTGAPIKVPVGPGTLGRILNVTGDPIDERGPVKATKYAPIHADPPSFSEQSTAAEILVTGIKVVDLLAPYARGGKIGLFGGAGVGKTVFIQELINNIAKAHGGYSVFTGVGERTREGNDLYHEMQQTGVIQLEGDSKVALVFGQMNEPPGARARVALTGLTIAEYFRDEEGQDVLLFIDNIFRFTQAGSEVSALLGRIPSAVGYQPTLAVDMGAMQERITTTTKGSITSVQAVYVPADDLTDPAPATTFAHLDATTVLSRGISELGIYPAVDPLDSKSRMLDPRIVGQEHYEVATRVQQMLQEYKSLQDIIAILGMDELSEADKLTVERARKLQRFLSQPFTVAEVFTGIEGKLVDLKDTIRSFKAIINGECDDLPEAAFYMVGDIDSARAKGKELNPAEVGEPDQAKLLSPAAVDCCTEFPQYDFPQYDLMCRWMDQLSMCSLLTGRDIRSDKDKLCSLFPSSIRLSVLVRVVVMDWIVGLEVELCMYIFYSRLCARHFVGYTAVSAVRLLRRDPVHKLDIYTMHTSHSSLFFSPSVSFPFFPSKQLNSGMLWLSRWPVNNQIACVGWACLDSLGDALVDFEMSEILRLIDLGLEMDQDMDLVQTINGSAVHTRLVGILSPTTNSVKLVLYLRAGPGLVQMEVEDRNGNDYQFQYQYQGQALYATERWFSLPDMHLPRREGDSTSPPQSHAMDLIRRLGTRLMHAFTTRFGSRRVMLFPFVNFCIAGQRQQLIDVQKQTFPAPAQLQPAASATESTAPPTPTVPTALTSGASIKLQNRDELTNCRLIDSQSIHSFVKAVEPKKQARYLYNGGKKKKTGPDGSGTGTKGDPEQTKPAWWLTGQGKSPSPGTHPSRNVTVDRPATRGHAQCATTSCASREIGDSKRDILFRVRRAEERYENGEIDRSTEVLVMDRLDCGKSAPAPAPVSVSARVRLTVVVMQMTSPGRRWRSSSSNRHYKNYNYNYSRGDLTCVVSLHQVLSPRRLSRQD</sequence>
<organism evidence="17 18">
    <name type="scientific">Rasamsonia emersonii (strain ATCC 16479 / CBS 393.64 / IMI 116815)</name>
    <dbReference type="NCBI Taxonomy" id="1408163"/>
    <lineage>
        <taxon>Eukaryota</taxon>
        <taxon>Fungi</taxon>
        <taxon>Dikarya</taxon>
        <taxon>Ascomycota</taxon>
        <taxon>Pezizomycotina</taxon>
        <taxon>Eurotiomycetes</taxon>
        <taxon>Eurotiomycetidae</taxon>
        <taxon>Eurotiales</taxon>
        <taxon>Trichocomaceae</taxon>
        <taxon>Rasamsonia</taxon>
    </lineage>
</organism>
<evidence type="ECO:0000256" key="3">
    <source>
        <dbReference type="ARBA" id="ARBA00011648"/>
    </source>
</evidence>
<evidence type="ECO:0000256" key="13">
    <source>
        <dbReference type="ARBA" id="ARBA00048383"/>
    </source>
</evidence>
<feature type="compositionally biased region" description="Low complexity" evidence="15">
    <location>
        <begin position="1056"/>
        <end position="1081"/>
    </location>
</feature>
<keyword evidence="6" id="KW-0375">Hydrogen ion transport</keyword>
<keyword evidence="5 14" id="KW-0547">Nucleotide-binding</keyword>
<dbReference type="GO" id="GO:0045259">
    <property type="term" value="C:proton-transporting ATP synthase complex"/>
    <property type="evidence" value="ECO:0007669"/>
    <property type="project" value="UniProtKB-KW"/>
</dbReference>
<keyword evidence="17" id="KW-0378">Hydrolase</keyword>
<name>A0A0F4YTM8_RASE3</name>
<dbReference type="STRING" id="1408163.A0A0F4YTM8"/>
<dbReference type="PANTHER" id="PTHR15184:SF71">
    <property type="entry name" value="ATP SYNTHASE SUBUNIT BETA, MITOCHONDRIAL"/>
    <property type="match status" value="1"/>
</dbReference>
<dbReference type="InterPro" id="IPR003593">
    <property type="entry name" value="AAA+_ATPase"/>
</dbReference>
<dbReference type="PANTHER" id="PTHR15184">
    <property type="entry name" value="ATP SYNTHASE"/>
    <property type="match status" value="1"/>
</dbReference>
<comment type="subunit">
    <text evidence="3">F-type ATPases have 2 components, CF(1) - the catalytic core - and CF(0) - the membrane proton channel. CF(1) has five subunits: alpha(3), beta(3), gamma(1), delta(1), epsilon(1). CF(0) has three main subunits: a, b and c.</text>
</comment>
<evidence type="ECO:0000256" key="10">
    <source>
        <dbReference type="ARBA" id="ARBA00023136"/>
    </source>
</evidence>
<dbReference type="GO" id="GO:0005743">
    <property type="term" value="C:mitochondrial inner membrane"/>
    <property type="evidence" value="ECO:0007669"/>
    <property type="project" value="UniProtKB-ARBA"/>
</dbReference>
<keyword evidence="4" id="KW-0813">Transport</keyword>
<evidence type="ECO:0000256" key="12">
    <source>
        <dbReference type="ARBA" id="ARBA00023310"/>
    </source>
</evidence>
<dbReference type="InterPro" id="IPR036121">
    <property type="entry name" value="ATPase_F1/V1/A1_a/bsu_N_sf"/>
</dbReference>
<comment type="subcellular location">
    <subcellularLocation>
        <location evidence="1">Membrane</location>
    </subcellularLocation>
</comment>
<dbReference type="SUPFAM" id="SSF47917">
    <property type="entry name" value="C-terminal domain of alpha and beta subunits of F1 ATP synthase"/>
    <property type="match status" value="1"/>
</dbReference>
<dbReference type="NCBIfam" id="TIGR01039">
    <property type="entry name" value="atpD"/>
    <property type="match status" value="1"/>
</dbReference>
<dbReference type="InterPro" id="IPR050053">
    <property type="entry name" value="ATPase_alpha/beta_chains"/>
</dbReference>
<dbReference type="Proteomes" id="UP000053958">
    <property type="component" value="Unassembled WGS sequence"/>
</dbReference>
<evidence type="ECO:0000256" key="11">
    <source>
        <dbReference type="ARBA" id="ARBA00023196"/>
    </source>
</evidence>
<reference evidence="17 18" key="1">
    <citation type="submission" date="2015-04" db="EMBL/GenBank/DDBJ databases">
        <authorList>
            <person name="Heijne W.H."/>
            <person name="Fedorova N.D."/>
            <person name="Nierman W.C."/>
            <person name="Vollebregt A.W."/>
            <person name="Zhao Z."/>
            <person name="Wu L."/>
            <person name="Kumar M."/>
            <person name="Stam H."/>
            <person name="van den Berg M.A."/>
            <person name="Pel H.J."/>
        </authorList>
    </citation>
    <scope>NUCLEOTIDE SEQUENCE [LARGE SCALE GENOMIC DNA]</scope>
    <source>
        <strain evidence="17 18">CBS 393.64</strain>
    </source>
</reference>
<keyword evidence="12 14" id="KW-0066">ATP synthesis</keyword>